<dbReference type="OrthoDB" id="277931at2759"/>
<organism evidence="8 9">
    <name type="scientific">Pythium oligandrum</name>
    <name type="common">Mycoparasitic fungus</name>
    <dbReference type="NCBI Taxonomy" id="41045"/>
    <lineage>
        <taxon>Eukaryota</taxon>
        <taxon>Sar</taxon>
        <taxon>Stramenopiles</taxon>
        <taxon>Oomycota</taxon>
        <taxon>Peronosporomycetes</taxon>
        <taxon>Pythiales</taxon>
        <taxon>Pythiaceae</taxon>
        <taxon>Pythium</taxon>
    </lineage>
</organism>
<evidence type="ECO:0000256" key="6">
    <source>
        <dbReference type="SAM" id="MobiDB-lite"/>
    </source>
</evidence>
<evidence type="ECO:0000256" key="2">
    <source>
        <dbReference type="ARBA" id="ARBA00009824"/>
    </source>
</evidence>
<evidence type="ECO:0000256" key="1">
    <source>
        <dbReference type="ARBA" id="ARBA00004141"/>
    </source>
</evidence>
<dbReference type="EMBL" id="SPLM01000073">
    <property type="protein sequence ID" value="TMW62604.1"/>
    <property type="molecule type" value="Genomic_DNA"/>
</dbReference>
<name>A0A8K1CFM9_PYTOL</name>
<feature type="transmembrane region" description="Helical" evidence="7">
    <location>
        <begin position="285"/>
        <end position="309"/>
    </location>
</feature>
<evidence type="ECO:0008006" key="10">
    <source>
        <dbReference type="Google" id="ProtNLM"/>
    </source>
</evidence>
<dbReference type="Proteomes" id="UP000794436">
    <property type="component" value="Unassembled WGS sequence"/>
</dbReference>
<sequence length="703" mass="77203">MKKLFASKRATEATEDSRRTSIQSPDNQASIKAAAQPQKRSGSKETGPESLPHHEDAMEFAMKDTLSAPQKRGFCGLTVCLLALVNDGSPELQWSKTYLQVVVEGFLGLPPAQVAAFLPMLTARHDALVDMAVSPRSAQDRKLPPPLMEKLDPAPFLALIVPVAEKESFSWSSLIGKKPKDNNEKEGKSGKGVTSPTLVRADKEAVAAFQLKIVKNLLWFTVKTIGYDARARTFLRILADSVGVSWKKVNEEEFLIGRTLFAEATAMPMEKSAAKLSVWDWKRNATIGAAAVTGGALLALTGGLAAPAIAASISALGGAGVAIGTVLGSAAGVTATTILFGTAGAGVVGMKTDTRTRGVQEFSFDLVSAGDGMNVYICVSGWLDEDDPNSQSFRRSWGDSREYLRAFYRKANDKKVEQVDQVLGRYKGREDEFFAILRKTYRIQEGKAERDPLGLKAASDKAYTTEEETPTTAEMMRAWRWKDRFAQGDQYCLEWEEKLLRKFGKSMRSFAKEQAFTYANNEIVKFTAFAALFAAVAIPRTLLSAANMIDNVWVLMMNNSDESGKILAEALRRREQGLRPVTLVGYGMGARLLFSCLKELTKYEDCFGIVENVVLLGTPVPVVADEWKRIRRMISGRLINGYSEHDWMLAVMYRYQGWALNSAGIGPIEIPGVENVNLSSIIKGHMEYKNKIGAVLDLLKLEG</sequence>
<protein>
    <recommendedName>
        <fullName evidence="10">Transmembrane and coiled-coil domain-containing protein 4</fullName>
    </recommendedName>
</protein>
<keyword evidence="3 7" id="KW-0812">Transmembrane</keyword>
<evidence type="ECO:0000256" key="5">
    <source>
        <dbReference type="ARBA" id="ARBA00023136"/>
    </source>
</evidence>
<feature type="region of interest" description="Disordered" evidence="6">
    <location>
        <begin position="1"/>
        <end position="52"/>
    </location>
</feature>
<accession>A0A8K1CFM9</accession>
<reference evidence="8" key="1">
    <citation type="submission" date="2019-03" db="EMBL/GenBank/DDBJ databases">
        <title>Long read genome sequence of the mycoparasitic Pythium oligandrum ATCC 38472 isolated from sugarbeet rhizosphere.</title>
        <authorList>
            <person name="Gaulin E."/>
        </authorList>
    </citation>
    <scope>NUCLEOTIDE SEQUENCE</scope>
    <source>
        <strain evidence="8">ATCC 38472_TT</strain>
    </source>
</reference>
<keyword evidence="4 7" id="KW-1133">Transmembrane helix</keyword>
<evidence type="ECO:0000256" key="3">
    <source>
        <dbReference type="ARBA" id="ARBA00022692"/>
    </source>
</evidence>
<dbReference type="SUPFAM" id="SSF53474">
    <property type="entry name" value="alpha/beta-Hydrolases"/>
    <property type="match status" value="1"/>
</dbReference>
<comment type="caution">
    <text evidence="8">The sequence shown here is derived from an EMBL/GenBank/DDBJ whole genome shotgun (WGS) entry which is preliminary data.</text>
</comment>
<proteinExistence type="inferred from homology"/>
<dbReference type="InterPro" id="IPR007941">
    <property type="entry name" value="DUF726"/>
</dbReference>
<feature type="compositionally biased region" description="Basic and acidic residues" evidence="6">
    <location>
        <begin position="9"/>
        <end position="19"/>
    </location>
</feature>
<comment type="similarity">
    <text evidence="2">Belongs to the TMCO4 family.</text>
</comment>
<dbReference type="AlphaFoldDB" id="A0A8K1CFM9"/>
<keyword evidence="9" id="KW-1185">Reference proteome</keyword>
<dbReference type="PANTHER" id="PTHR17920:SF3">
    <property type="entry name" value="TRANSMEMBRANE AND COILED-COIL DOMAIN-CONTAINING PROTEIN 4"/>
    <property type="match status" value="1"/>
</dbReference>
<feature type="transmembrane region" description="Helical" evidence="7">
    <location>
        <begin position="321"/>
        <end position="348"/>
    </location>
</feature>
<evidence type="ECO:0000256" key="4">
    <source>
        <dbReference type="ARBA" id="ARBA00022989"/>
    </source>
</evidence>
<dbReference type="InterPro" id="IPR029058">
    <property type="entry name" value="AB_hydrolase_fold"/>
</dbReference>
<gene>
    <name evidence="8" type="ORF">Poli38472_005222</name>
</gene>
<evidence type="ECO:0000256" key="7">
    <source>
        <dbReference type="SAM" id="Phobius"/>
    </source>
</evidence>
<evidence type="ECO:0000313" key="8">
    <source>
        <dbReference type="EMBL" id="TMW62604.1"/>
    </source>
</evidence>
<feature type="compositionally biased region" description="Basic and acidic residues" evidence="6">
    <location>
        <begin position="42"/>
        <end position="52"/>
    </location>
</feature>
<dbReference type="GO" id="GO:0016020">
    <property type="term" value="C:membrane"/>
    <property type="evidence" value="ECO:0007669"/>
    <property type="project" value="UniProtKB-SubCell"/>
</dbReference>
<comment type="subcellular location">
    <subcellularLocation>
        <location evidence="1">Membrane</location>
        <topology evidence="1">Multi-pass membrane protein</topology>
    </subcellularLocation>
</comment>
<keyword evidence="5 7" id="KW-0472">Membrane</keyword>
<dbReference type="PANTHER" id="PTHR17920">
    <property type="entry name" value="TRANSMEMBRANE AND COILED-COIL DOMAIN-CONTAINING PROTEIN 4 TMCO4"/>
    <property type="match status" value="1"/>
</dbReference>
<dbReference type="Pfam" id="PF05277">
    <property type="entry name" value="DUF726"/>
    <property type="match status" value="2"/>
</dbReference>
<evidence type="ECO:0000313" key="9">
    <source>
        <dbReference type="Proteomes" id="UP000794436"/>
    </source>
</evidence>
<feature type="compositionally biased region" description="Polar residues" evidence="6">
    <location>
        <begin position="20"/>
        <end position="30"/>
    </location>
</feature>